<feature type="domain" description="Caspase family p20" evidence="1">
    <location>
        <begin position="57"/>
        <end position="188"/>
    </location>
</feature>
<name>A0A4Y3W9U8_NITWI</name>
<dbReference type="InterPro" id="IPR029030">
    <property type="entry name" value="Caspase-like_dom_sf"/>
</dbReference>
<dbReference type="PANTHER" id="PTHR22576:SF37">
    <property type="entry name" value="MUCOSA-ASSOCIATED LYMPHOID TISSUE LYMPHOMA TRANSLOCATION PROTEIN 1"/>
    <property type="match status" value="1"/>
</dbReference>
<dbReference type="InterPro" id="IPR001309">
    <property type="entry name" value="Pept_C14_p20"/>
</dbReference>
<sequence length="295" mass="32135">MTLGQFRVSHRSVMLAAVLVGMVSLAIGAHAALNKRSLEVAKALDAEDTTGSIAVKRARVALVIGNGHYPDANRPLKQSINDARAFAAVLRRDGFDVIMVEDADKEDMHRAVRRLQSKIGPDTTALLFFSGFGIQSDRESYMIPVDARIWREADVRRDGLSIETVLRAMKERAAKVKLAVIDASRRNPYERRFRSYSHGLAPINVPDNALILSSATPGRVVDESGGQYSPLMVELLKSLGQPDRNAETVFSRTRTAVSRASEGKQVPTVSSSLVQDVPFKPDAAVASRKDAAAIN</sequence>
<dbReference type="GO" id="GO:0006508">
    <property type="term" value="P:proteolysis"/>
    <property type="evidence" value="ECO:0007669"/>
    <property type="project" value="InterPro"/>
</dbReference>
<dbReference type="GO" id="GO:0004197">
    <property type="term" value="F:cysteine-type endopeptidase activity"/>
    <property type="evidence" value="ECO:0007669"/>
    <property type="project" value="InterPro"/>
</dbReference>
<dbReference type="PANTHER" id="PTHR22576">
    <property type="entry name" value="MUCOSA ASSOCIATED LYMPHOID TISSUE LYMPHOMA TRANSLOCATION PROTEIN 1/PARACASPASE"/>
    <property type="match status" value="1"/>
</dbReference>
<comment type="caution">
    <text evidence="2">The sequence shown here is derived from an EMBL/GenBank/DDBJ whole genome shotgun (WGS) entry which is preliminary data.</text>
</comment>
<dbReference type="EMBL" id="BJNF01000040">
    <property type="protein sequence ID" value="GEC15734.1"/>
    <property type="molecule type" value="Genomic_DNA"/>
</dbReference>
<dbReference type="InterPro" id="IPR052039">
    <property type="entry name" value="Caspase-related_regulators"/>
</dbReference>
<evidence type="ECO:0000259" key="1">
    <source>
        <dbReference type="PROSITE" id="PS50208"/>
    </source>
</evidence>
<protein>
    <recommendedName>
        <fullName evidence="1">Caspase family p20 domain-containing protein</fullName>
    </recommendedName>
</protein>
<accession>A0A4Y3W9U8</accession>
<dbReference type="Proteomes" id="UP000318825">
    <property type="component" value="Unassembled WGS sequence"/>
</dbReference>
<dbReference type="Gene3D" id="3.40.50.1460">
    <property type="match status" value="1"/>
</dbReference>
<evidence type="ECO:0000313" key="3">
    <source>
        <dbReference type="Proteomes" id="UP000318825"/>
    </source>
</evidence>
<dbReference type="RefSeq" id="WP_141383411.1">
    <property type="nucleotide sequence ID" value="NZ_BJNF01000040.1"/>
</dbReference>
<dbReference type="SUPFAM" id="SSF52129">
    <property type="entry name" value="Caspase-like"/>
    <property type="match status" value="1"/>
</dbReference>
<dbReference type="PROSITE" id="PS50208">
    <property type="entry name" value="CASPASE_P20"/>
    <property type="match status" value="1"/>
</dbReference>
<dbReference type="OrthoDB" id="7957531at2"/>
<dbReference type="InterPro" id="IPR011600">
    <property type="entry name" value="Pept_C14_caspase"/>
</dbReference>
<organism evidence="2 3">
    <name type="scientific">Nitrobacter winogradskyi</name>
    <name type="common">Nitrobacter agilis</name>
    <dbReference type="NCBI Taxonomy" id="913"/>
    <lineage>
        <taxon>Bacteria</taxon>
        <taxon>Pseudomonadati</taxon>
        <taxon>Pseudomonadota</taxon>
        <taxon>Alphaproteobacteria</taxon>
        <taxon>Hyphomicrobiales</taxon>
        <taxon>Nitrobacteraceae</taxon>
        <taxon>Nitrobacter</taxon>
    </lineage>
</organism>
<gene>
    <name evidence="2" type="ORF">NWI01_16260</name>
</gene>
<proteinExistence type="predicted"/>
<evidence type="ECO:0000313" key="2">
    <source>
        <dbReference type="EMBL" id="GEC15734.1"/>
    </source>
</evidence>
<dbReference type="AlphaFoldDB" id="A0A4Y3W9U8"/>
<reference evidence="2 3" key="1">
    <citation type="submission" date="2019-06" db="EMBL/GenBank/DDBJ databases">
        <title>Whole genome shotgun sequence of Nitrobacter winogradskyi NBRC 14297.</title>
        <authorList>
            <person name="Hosoyama A."/>
            <person name="Uohara A."/>
            <person name="Ohji S."/>
            <person name="Ichikawa N."/>
        </authorList>
    </citation>
    <scope>NUCLEOTIDE SEQUENCE [LARGE SCALE GENOMIC DNA]</scope>
    <source>
        <strain evidence="2 3">NBRC 14297</strain>
    </source>
</reference>
<dbReference type="Pfam" id="PF00656">
    <property type="entry name" value="Peptidase_C14"/>
    <property type="match status" value="1"/>
</dbReference>